<comment type="caution">
    <text evidence="1">The sequence shown here is derived from an EMBL/GenBank/DDBJ whole genome shotgun (WGS) entry which is preliminary data.</text>
</comment>
<organism evidence="1 2">
    <name type="scientific">Pleurotus ostreatus</name>
    <name type="common">Oyster mushroom</name>
    <name type="synonym">White-rot fungus</name>
    <dbReference type="NCBI Taxonomy" id="5322"/>
    <lineage>
        <taxon>Eukaryota</taxon>
        <taxon>Fungi</taxon>
        <taxon>Dikarya</taxon>
        <taxon>Basidiomycota</taxon>
        <taxon>Agaricomycotina</taxon>
        <taxon>Agaricomycetes</taxon>
        <taxon>Agaricomycetidae</taxon>
        <taxon>Agaricales</taxon>
        <taxon>Pleurotineae</taxon>
        <taxon>Pleurotaceae</taxon>
        <taxon>Pleurotus</taxon>
    </lineage>
</organism>
<reference evidence="1" key="1">
    <citation type="submission" date="2019-07" db="EMBL/GenBank/DDBJ databases">
        <authorList>
            <person name="Palmer J.M."/>
        </authorList>
    </citation>
    <scope>NUCLEOTIDE SEQUENCE</scope>
    <source>
        <strain evidence="1">PC9</strain>
    </source>
</reference>
<sequence>MKTTVRASSGVWQPTAPADAGHNADNYAFFADYLDRATPSSHSKLMFNYLNSNSVVHLRDQGWDVPHQYHRSVDVPKMLTSEICLCLKLAIPIPTATERSSLGRWVVVELINHNGAFNDIAGNQVINTYHNPQIVTIESSRGGRCTVDPSLTTESISLPTSEPFKSFVALAVDVQRALFPIGYIVNEPGVFDPLKDDLMLIIKSAAFLSRNLELVQGNPYFPSLFGGDMMKTRCFMYSESLKRSLDEIRRYHDGLKFTLIVPIWRRGVGTLILRT</sequence>
<dbReference type="RefSeq" id="XP_036635565.1">
    <property type="nucleotide sequence ID" value="XM_036769720.1"/>
</dbReference>
<protein>
    <submittedName>
        <fullName evidence="1">Uncharacterized protein</fullName>
    </submittedName>
</protein>
<proteinExistence type="predicted"/>
<dbReference type="OrthoDB" id="2865113at2759"/>
<evidence type="ECO:0000313" key="2">
    <source>
        <dbReference type="Proteomes" id="UP000623687"/>
    </source>
</evidence>
<dbReference type="GeneID" id="59369898"/>
<accession>A0A8H7A4B6</accession>
<dbReference type="AlphaFoldDB" id="A0A8H7A4B6"/>
<dbReference type="VEuPathDB" id="FungiDB:PC9H_000057"/>
<gene>
    <name evidence="1" type="ORF">PC9H_000057</name>
</gene>
<evidence type="ECO:0000313" key="1">
    <source>
        <dbReference type="EMBL" id="KAF7439721.1"/>
    </source>
</evidence>
<dbReference type="Proteomes" id="UP000623687">
    <property type="component" value="Unassembled WGS sequence"/>
</dbReference>
<keyword evidence="2" id="KW-1185">Reference proteome</keyword>
<dbReference type="EMBL" id="JACETU010000001">
    <property type="protein sequence ID" value="KAF7439721.1"/>
    <property type="molecule type" value="Genomic_DNA"/>
</dbReference>
<name>A0A8H7A4B6_PLEOS</name>